<dbReference type="InterPro" id="IPR009056">
    <property type="entry name" value="Cyt_c-like_dom"/>
</dbReference>
<dbReference type="InterPro" id="IPR050597">
    <property type="entry name" value="Cytochrome_c_Oxidase_Subunit"/>
</dbReference>
<dbReference type="RefSeq" id="WP_306707953.1">
    <property type="nucleotide sequence ID" value="NZ_JAUJFI010000080.1"/>
</dbReference>
<dbReference type="PANTHER" id="PTHR33751:SF9">
    <property type="entry name" value="CYTOCHROME C4"/>
    <property type="match status" value="1"/>
</dbReference>
<organism evidence="9 10">
    <name type="scientific">Azospirillum isscasi</name>
    <dbReference type="NCBI Taxonomy" id="3053926"/>
    <lineage>
        <taxon>Bacteria</taxon>
        <taxon>Pseudomonadati</taxon>
        <taxon>Pseudomonadota</taxon>
        <taxon>Alphaproteobacteria</taxon>
        <taxon>Rhodospirillales</taxon>
        <taxon>Azospirillaceae</taxon>
        <taxon>Azospirillum</taxon>
    </lineage>
</organism>
<sequence length="384" mass="41417">MRRVLTIIGLVLGAQAVGGFLFAWSGLYSVAASKPHWPPVYWFLSMAMRNSIETHAAFVDDPPDLDDPALIQRGAGHYEDGCAPCHGAPDTARNPISRHMLPAPPFLPGHAGDWTDKQLYWITYSGIKYAGMPAWPAQKRDDEPWAVAAFLRRLDGMSAGEYRRLAFGEAPPDGDRSALADLKSMDGPTRAVLDNCARCHGYDGAGRSTGAFPRLSGQNADYLFHALRAYADGGRHSGIMQPVAAGLDDATLRALADHYAGQTAAPYPPPPADADPAMLELGARLAESGDRGTGVPACSGCHGAGHDPRYPRLDGQHAGYIANQLRLWRKDVHGDTPLSRIMAAAARNLTEEQIRALSLHYALSRPRESAEVEEGRVGAPVQRQ</sequence>
<evidence type="ECO:0000256" key="6">
    <source>
        <dbReference type="PROSITE-ProRule" id="PRU00433"/>
    </source>
</evidence>
<evidence type="ECO:0000256" key="4">
    <source>
        <dbReference type="ARBA" id="ARBA00022982"/>
    </source>
</evidence>
<reference evidence="9 10" key="1">
    <citation type="submission" date="2023-06" db="EMBL/GenBank/DDBJ databases">
        <title>Azospirillum isscasensis sp.nov, a bacterium isolated from rhizosphere soil of rice.</title>
        <authorList>
            <person name="Wang H."/>
        </authorList>
    </citation>
    <scope>NUCLEOTIDE SEQUENCE [LARGE SCALE GENOMIC DNA]</scope>
    <source>
        <strain evidence="9 10">C340-1</strain>
    </source>
</reference>
<protein>
    <submittedName>
        <fullName evidence="9">C-type cytochrome</fullName>
    </submittedName>
</protein>
<keyword evidence="1" id="KW-0813">Transport</keyword>
<dbReference type="Pfam" id="PF13442">
    <property type="entry name" value="Cytochrome_CBB3"/>
    <property type="match status" value="2"/>
</dbReference>
<evidence type="ECO:0000256" key="5">
    <source>
        <dbReference type="ARBA" id="ARBA00023004"/>
    </source>
</evidence>
<evidence type="ECO:0000256" key="1">
    <source>
        <dbReference type="ARBA" id="ARBA00022448"/>
    </source>
</evidence>
<feature type="domain" description="Cytochrome c" evidence="8">
    <location>
        <begin position="182"/>
        <end position="263"/>
    </location>
</feature>
<dbReference type="PROSITE" id="PS51007">
    <property type="entry name" value="CYTC"/>
    <property type="match status" value="2"/>
</dbReference>
<feature type="domain" description="Cytochrome c" evidence="8">
    <location>
        <begin position="69"/>
        <end position="155"/>
    </location>
</feature>
<keyword evidence="4" id="KW-0249">Electron transport</keyword>
<evidence type="ECO:0000313" key="9">
    <source>
        <dbReference type="EMBL" id="MDQ2104295.1"/>
    </source>
</evidence>
<feature type="compositionally biased region" description="Basic and acidic residues" evidence="7">
    <location>
        <begin position="365"/>
        <end position="376"/>
    </location>
</feature>
<name>A0ABU0WJ98_9PROT</name>
<keyword evidence="2 6" id="KW-0349">Heme</keyword>
<dbReference type="Gene3D" id="1.10.760.10">
    <property type="entry name" value="Cytochrome c-like domain"/>
    <property type="match status" value="3"/>
</dbReference>
<gene>
    <name evidence="9" type="ORF">QSG27_16470</name>
</gene>
<comment type="caution">
    <text evidence="9">The sequence shown here is derived from an EMBL/GenBank/DDBJ whole genome shotgun (WGS) entry which is preliminary data.</text>
</comment>
<evidence type="ECO:0000256" key="7">
    <source>
        <dbReference type="SAM" id="MobiDB-lite"/>
    </source>
</evidence>
<dbReference type="SUPFAM" id="SSF46626">
    <property type="entry name" value="Cytochrome c"/>
    <property type="match status" value="3"/>
</dbReference>
<evidence type="ECO:0000256" key="3">
    <source>
        <dbReference type="ARBA" id="ARBA00022723"/>
    </source>
</evidence>
<proteinExistence type="predicted"/>
<dbReference type="EMBL" id="JAUJFI010000080">
    <property type="protein sequence ID" value="MDQ2104295.1"/>
    <property type="molecule type" value="Genomic_DNA"/>
</dbReference>
<evidence type="ECO:0000259" key="8">
    <source>
        <dbReference type="PROSITE" id="PS51007"/>
    </source>
</evidence>
<evidence type="ECO:0000313" key="10">
    <source>
        <dbReference type="Proteomes" id="UP001227317"/>
    </source>
</evidence>
<evidence type="ECO:0000256" key="2">
    <source>
        <dbReference type="ARBA" id="ARBA00022617"/>
    </source>
</evidence>
<dbReference type="InterPro" id="IPR036909">
    <property type="entry name" value="Cyt_c-like_dom_sf"/>
</dbReference>
<keyword evidence="10" id="KW-1185">Reference proteome</keyword>
<dbReference type="PANTHER" id="PTHR33751">
    <property type="entry name" value="CBB3-TYPE CYTOCHROME C OXIDASE SUBUNIT FIXP"/>
    <property type="match status" value="1"/>
</dbReference>
<feature type="region of interest" description="Disordered" evidence="7">
    <location>
        <begin position="365"/>
        <end position="384"/>
    </location>
</feature>
<keyword evidence="3 6" id="KW-0479">Metal-binding</keyword>
<dbReference type="Proteomes" id="UP001227317">
    <property type="component" value="Unassembled WGS sequence"/>
</dbReference>
<keyword evidence="5 6" id="KW-0408">Iron</keyword>
<accession>A0ABU0WJ98</accession>